<keyword evidence="2" id="KW-0328">Glycosyltransferase</keyword>
<organism evidence="7">
    <name type="scientific">Streptomyces sp. R28</name>
    <dbReference type="NCBI Taxonomy" id="3238628"/>
    <lineage>
        <taxon>Bacteria</taxon>
        <taxon>Bacillati</taxon>
        <taxon>Actinomycetota</taxon>
        <taxon>Actinomycetes</taxon>
        <taxon>Kitasatosporales</taxon>
        <taxon>Streptomycetaceae</taxon>
        <taxon>Streptomyces</taxon>
    </lineage>
</organism>
<dbReference type="Gene3D" id="3.40.50.2000">
    <property type="entry name" value="Glycogen Phosphorylase B"/>
    <property type="match status" value="2"/>
</dbReference>
<evidence type="ECO:0000259" key="6">
    <source>
        <dbReference type="Pfam" id="PF21036"/>
    </source>
</evidence>
<feature type="domain" description="Erythromycin biosynthesis protein CIII-like C-terminal" evidence="5">
    <location>
        <begin position="274"/>
        <end position="417"/>
    </location>
</feature>
<accession>A0AB39Q7A6</accession>
<dbReference type="InterPro" id="IPR048284">
    <property type="entry name" value="EryCIII-like_N"/>
</dbReference>
<name>A0AB39Q7A6_9ACTN</name>
<dbReference type="FunFam" id="3.40.50.2000:FF:000072">
    <property type="entry name" value="Glycosyl transferase"/>
    <property type="match status" value="1"/>
</dbReference>
<comment type="similarity">
    <text evidence="1">Belongs to the glycosyltransferase 28 family.</text>
</comment>
<dbReference type="InterPro" id="IPR050426">
    <property type="entry name" value="Glycosyltransferase_28"/>
</dbReference>
<dbReference type="Pfam" id="PF06722">
    <property type="entry name" value="EryCIII-like_C"/>
    <property type="match status" value="1"/>
</dbReference>
<dbReference type="PANTHER" id="PTHR48050:SF13">
    <property type="entry name" value="STEROL 3-BETA-GLUCOSYLTRANSFERASE UGT80A2"/>
    <property type="match status" value="1"/>
</dbReference>
<dbReference type="InterPro" id="IPR030953">
    <property type="entry name" value="Glycosyl_450act"/>
</dbReference>
<dbReference type="NCBIfam" id="TIGR04516">
    <property type="entry name" value="glycosyl_450act"/>
    <property type="match status" value="1"/>
</dbReference>
<keyword evidence="3" id="KW-0808">Transferase</keyword>
<dbReference type="InterPro" id="IPR010610">
    <property type="entry name" value="EryCIII-like_C"/>
</dbReference>
<keyword evidence="4" id="KW-0045">Antibiotic biosynthesis</keyword>
<evidence type="ECO:0000256" key="1">
    <source>
        <dbReference type="ARBA" id="ARBA00006962"/>
    </source>
</evidence>
<dbReference type="Pfam" id="PF21036">
    <property type="entry name" value="EryCIII-like_N"/>
    <property type="match status" value="1"/>
</dbReference>
<dbReference type="RefSeq" id="WP_369172900.1">
    <property type="nucleotide sequence ID" value="NZ_CP163439.1"/>
</dbReference>
<protein>
    <submittedName>
        <fullName evidence="7">Activator-dependent family glycosyltransferase</fullName>
    </submittedName>
</protein>
<evidence type="ECO:0000259" key="5">
    <source>
        <dbReference type="Pfam" id="PF06722"/>
    </source>
</evidence>
<evidence type="ECO:0000256" key="2">
    <source>
        <dbReference type="ARBA" id="ARBA00022676"/>
    </source>
</evidence>
<dbReference type="CDD" id="cd03784">
    <property type="entry name" value="GT1_Gtf-like"/>
    <property type="match status" value="1"/>
</dbReference>
<dbReference type="GO" id="GO:0016758">
    <property type="term" value="F:hexosyltransferase activity"/>
    <property type="evidence" value="ECO:0007669"/>
    <property type="project" value="UniProtKB-ARBA"/>
</dbReference>
<gene>
    <name evidence="7" type="ORF">AB5J49_35255</name>
</gene>
<dbReference type="EMBL" id="CP163439">
    <property type="protein sequence ID" value="XDQ38196.1"/>
    <property type="molecule type" value="Genomic_DNA"/>
</dbReference>
<sequence>MRILLTSFAHNTHYYNLVPLGWALRAAGHEVRVASQPSLTDTITGSGLTAVPVGDDGAIIELITEIGDDIVRYQQGLDFVDTRDGPRSWEHALGQQTIMSAMCFAPLNGDSTIDDMVALARSWRPDLVLWEPFTYAGPIAAQACGAAHARLLWGPDVVLNARQQFTRLLAQRPADEREDPVGEWLTWTLERHGLAASEETVEELVAGQWTVDPSARSLRLPVRGEVVPMRFVPYNGPSVLPGWLSEPPARPRVCLTLGVSTRETYGSDDVPFHELLAGLADVDAEIVATLDTGQLPQAADVPANVRVVDFVPLDALLPSCAAIVHHGGAGTCFTATLHGVPQIVVASLWDAPLKAHQLAEAGAGIALAPEKLGVDTLRDAVVHALENREMAAHARRLSEEMRAAPTPAALVPRLEDLTSVHRRG</sequence>
<dbReference type="PANTHER" id="PTHR48050">
    <property type="entry name" value="STEROL 3-BETA-GLUCOSYLTRANSFERASE"/>
    <property type="match status" value="1"/>
</dbReference>
<feature type="domain" description="Erythromycin biosynthesis protein CIII-like N-terminal" evidence="6">
    <location>
        <begin position="22"/>
        <end position="258"/>
    </location>
</feature>
<dbReference type="InterPro" id="IPR002213">
    <property type="entry name" value="UDP_glucos_trans"/>
</dbReference>
<proteinExistence type="inferred from homology"/>
<evidence type="ECO:0000256" key="4">
    <source>
        <dbReference type="ARBA" id="ARBA00023194"/>
    </source>
</evidence>
<dbReference type="SUPFAM" id="SSF53756">
    <property type="entry name" value="UDP-Glycosyltransferase/glycogen phosphorylase"/>
    <property type="match status" value="1"/>
</dbReference>
<dbReference type="AlphaFoldDB" id="A0AB39Q7A6"/>
<evidence type="ECO:0000313" key="7">
    <source>
        <dbReference type="EMBL" id="XDQ38196.1"/>
    </source>
</evidence>
<dbReference type="GO" id="GO:0008194">
    <property type="term" value="F:UDP-glycosyltransferase activity"/>
    <property type="evidence" value="ECO:0007669"/>
    <property type="project" value="InterPro"/>
</dbReference>
<evidence type="ECO:0000256" key="3">
    <source>
        <dbReference type="ARBA" id="ARBA00022679"/>
    </source>
</evidence>
<dbReference type="GO" id="GO:0017000">
    <property type="term" value="P:antibiotic biosynthetic process"/>
    <property type="evidence" value="ECO:0007669"/>
    <property type="project" value="UniProtKB-KW"/>
</dbReference>
<reference evidence="7" key="1">
    <citation type="submission" date="2024-07" db="EMBL/GenBank/DDBJ databases">
        <authorList>
            <person name="Yu S.T."/>
        </authorList>
    </citation>
    <scope>NUCLEOTIDE SEQUENCE</scope>
    <source>
        <strain evidence="7">R28</strain>
    </source>
</reference>